<keyword evidence="3" id="KW-0804">Transcription</keyword>
<keyword evidence="1" id="KW-0805">Transcription regulation</keyword>
<dbReference type="PANTHER" id="PTHR30146:SF109">
    <property type="entry name" value="HTH-TYPE TRANSCRIPTIONAL REGULATOR GALS"/>
    <property type="match status" value="1"/>
</dbReference>
<dbReference type="Pfam" id="PF00356">
    <property type="entry name" value="LacI"/>
    <property type="match status" value="1"/>
</dbReference>
<dbReference type="InterPro" id="IPR010982">
    <property type="entry name" value="Lambda_DNA-bd_dom_sf"/>
</dbReference>
<dbReference type="InterPro" id="IPR000843">
    <property type="entry name" value="HTH_LacI"/>
</dbReference>
<dbReference type="Pfam" id="PF13377">
    <property type="entry name" value="Peripla_BP_3"/>
    <property type="match status" value="1"/>
</dbReference>
<dbReference type="SUPFAM" id="SSF53822">
    <property type="entry name" value="Periplasmic binding protein-like I"/>
    <property type="match status" value="1"/>
</dbReference>
<dbReference type="InterPro" id="IPR028082">
    <property type="entry name" value="Peripla_BP_I"/>
</dbReference>
<dbReference type="AlphaFoldDB" id="A0AAP2DC15"/>
<dbReference type="SUPFAM" id="SSF47413">
    <property type="entry name" value="lambda repressor-like DNA-binding domains"/>
    <property type="match status" value="1"/>
</dbReference>
<evidence type="ECO:0000313" key="5">
    <source>
        <dbReference type="EMBL" id="MBT1688974.1"/>
    </source>
</evidence>
<dbReference type="Gene3D" id="1.10.260.40">
    <property type="entry name" value="lambda repressor-like DNA-binding domains"/>
    <property type="match status" value="1"/>
</dbReference>
<dbReference type="SMART" id="SM00354">
    <property type="entry name" value="HTH_LACI"/>
    <property type="match status" value="1"/>
</dbReference>
<keyword evidence="2" id="KW-0238">DNA-binding</keyword>
<dbReference type="GO" id="GO:0000976">
    <property type="term" value="F:transcription cis-regulatory region binding"/>
    <property type="evidence" value="ECO:0007669"/>
    <property type="project" value="TreeGrafter"/>
</dbReference>
<dbReference type="CDD" id="cd01392">
    <property type="entry name" value="HTH_LacI"/>
    <property type="match status" value="1"/>
</dbReference>
<evidence type="ECO:0000313" key="6">
    <source>
        <dbReference type="Proteomes" id="UP001319180"/>
    </source>
</evidence>
<feature type="domain" description="HTH lacI-type" evidence="4">
    <location>
        <begin position="7"/>
        <end position="61"/>
    </location>
</feature>
<organism evidence="5 6">
    <name type="scientific">Dawidia soli</name>
    <dbReference type="NCBI Taxonomy" id="2782352"/>
    <lineage>
        <taxon>Bacteria</taxon>
        <taxon>Pseudomonadati</taxon>
        <taxon>Bacteroidota</taxon>
        <taxon>Cytophagia</taxon>
        <taxon>Cytophagales</taxon>
        <taxon>Chryseotaleaceae</taxon>
        <taxon>Dawidia</taxon>
    </lineage>
</organism>
<gene>
    <name evidence="5" type="ORF">KK078_20585</name>
</gene>
<evidence type="ECO:0000259" key="4">
    <source>
        <dbReference type="PROSITE" id="PS50932"/>
    </source>
</evidence>
<dbReference type="Proteomes" id="UP001319180">
    <property type="component" value="Unassembled WGS sequence"/>
</dbReference>
<sequence length="340" mass="38035">MDGKKEVTIYDIAEKLDLSPATVSRGLKDHPAIRKETRKRIKETAQLMGYQNNLFASNLRAKKTNTIGIIIPRINSYFMSTVISGIEHVVNAQGYSLIISQSQETFEKEIKNATTMYNSRVDGLLVSLTYTTENIQHFEALLRKRIPIIFFDRVFDDPTCTNVVIDNTKAGYDATMHLLEQGRRRIVHLCGHLTRNTYADRLKGYRMALQDKGIAYDESLVIVNPLNEAGGIEAAQKFLQLDIRPDGIFAANDSSAVACMQELKIAGIRIPEDVAIVGFNNDPIARVIEPNLTTIHYPGYEMGQIAATTLINTIHNSRTSPINTLVLKHELLVRESSSAK</sequence>
<evidence type="ECO:0000256" key="1">
    <source>
        <dbReference type="ARBA" id="ARBA00023015"/>
    </source>
</evidence>
<evidence type="ECO:0000256" key="2">
    <source>
        <dbReference type="ARBA" id="ARBA00023125"/>
    </source>
</evidence>
<dbReference type="RefSeq" id="WP_254092200.1">
    <property type="nucleotide sequence ID" value="NZ_JAHESC010000033.1"/>
</dbReference>
<reference evidence="5 6" key="1">
    <citation type="submission" date="2021-05" db="EMBL/GenBank/DDBJ databases">
        <title>A Polyphasic approach of four new species of the genus Ohtaekwangia: Ohtaekwangia histidinii sp. nov., Ohtaekwangia cretensis sp. nov., Ohtaekwangia indiensis sp. nov., Ohtaekwangia reichenbachii sp. nov. from diverse environment.</title>
        <authorList>
            <person name="Octaviana S."/>
        </authorList>
    </citation>
    <scope>NUCLEOTIDE SEQUENCE [LARGE SCALE GENOMIC DNA]</scope>
    <source>
        <strain evidence="5 6">PWU37</strain>
    </source>
</reference>
<accession>A0AAP2DC15</accession>
<dbReference type="InterPro" id="IPR046335">
    <property type="entry name" value="LacI/GalR-like_sensor"/>
</dbReference>
<name>A0AAP2DC15_9BACT</name>
<dbReference type="CDD" id="cd06267">
    <property type="entry name" value="PBP1_LacI_sugar_binding-like"/>
    <property type="match status" value="1"/>
</dbReference>
<protein>
    <submittedName>
        <fullName evidence="5">LacI family transcriptional regulator</fullName>
    </submittedName>
</protein>
<comment type="caution">
    <text evidence="5">The sequence shown here is derived from an EMBL/GenBank/DDBJ whole genome shotgun (WGS) entry which is preliminary data.</text>
</comment>
<dbReference type="PANTHER" id="PTHR30146">
    <property type="entry name" value="LACI-RELATED TRANSCRIPTIONAL REPRESSOR"/>
    <property type="match status" value="1"/>
</dbReference>
<dbReference type="GO" id="GO:0003700">
    <property type="term" value="F:DNA-binding transcription factor activity"/>
    <property type="evidence" value="ECO:0007669"/>
    <property type="project" value="TreeGrafter"/>
</dbReference>
<evidence type="ECO:0000256" key="3">
    <source>
        <dbReference type="ARBA" id="ARBA00023163"/>
    </source>
</evidence>
<keyword evidence="6" id="KW-1185">Reference proteome</keyword>
<proteinExistence type="predicted"/>
<dbReference type="Gene3D" id="3.40.50.2300">
    <property type="match status" value="2"/>
</dbReference>
<dbReference type="PROSITE" id="PS50932">
    <property type="entry name" value="HTH_LACI_2"/>
    <property type="match status" value="1"/>
</dbReference>
<dbReference type="EMBL" id="JAHESC010000033">
    <property type="protein sequence ID" value="MBT1688974.1"/>
    <property type="molecule type" value="Genomic_DNA"/>
</dbReference>